<comment type="catalytic activity">
    <reaction evidence="15">
        <text>L-lysine + NADPH + O2 = N(6)-hydroxy-L-lysine + NADP(+) + H2O</text>
        <dbReference type="Rhea" id="RHEA:23228"/>
        <dbReference type="ChEBI" id="CHEBI:15377"/>
        <dbReference type="ChEBI" id="CHEBI:15379"/>
        <dbReference type="ChEBI" id="CHEBI:32551"/>
        <dbReference type="ChEBI" id="CHEBI:57783"/>
        <dbReference type="ChEBI" id="CHEBI:57820"/>
        <dbReference type="ChEBI" id="CHEBI:58349"/>
        <dbReference type="EC" id="1.14.13.59"/>
    </reaction>
</comment>
<evidence type="ECO:0000256" key="13">
    <source>
        <dbReference type="ARBA" id="ARBA00032493"/>
    </source>
</evidence>
<feature type="region of interest" description="Disordered" evidence="16">
    <location>
        <begin position="597"/>
        <end position="618"/>
    </location>
</feature>
<comment type="cofactor">
    <cofactor evidence="1">
        <name>FAD</name>
        <dbReference type="ChEBI" id="CHEBI:57692"/>
    </cofactor>
</comment>
<keyword evidence="18" id="KW-1185">Reference proteome</keyword>
<protein>
    <recommendedName>
        <fullName evidence="5">L-lysine N6-monooxygenase MbtG</fullName>
        <ecNumber evidence="4">1.14.13.59</ecNumber>
    </recommendedName>
    <alternativeName>
        <fullName evidence="14">Lysine 6-N-hydroxylase</fullName>
    </alternativeName>
    <alternativeName>
        <fullName evidence="13">Lysine N6-hydroxylase</fullName>
    </alternativeName>
    <alternativeName>
        <fullName evidence="11">Lysine-N-oxygenase</fullName>
    </alternativeName>
    <alternativeName>
        <fullName evidence="12">Mycobactin synthase protein G</fullName>
    </alternativeName>
</protein>
<dbReference type="InterPro" id="IPR007396">
    <property type="entry name" value="TR_PAI2-type"/>
</dbReference>
<dbReference type="PRINTS" id="PR00368">
    <property type="entry name" value="FADPNR"/>
</dbReference>
<evidence type="ECO:0000256" key="9">
    <source>
        <dbReference type="ARBA" id="ARBA00023002"/>
    </source>
</evidence>
<dbReference type="Gene3D" id="2.30.110.10">
    <property type="entry name" value="Electron Transport, Fmn-binding Protein, Chain A"/>
    <property type="match status" value="1"/>
</dbReference>
<feature type="compositionally biased region" description="Basic and acidic residues" evidence="16">
    <location>
        <begin position="597"/>
        <end position="613"/>
    </location>
</feature>
<keyword evidence="10" id="KW-0503">Monooxygenase</keyword>
<evidence type="ECO:0000313" key="18">
    <source>
        <dbReference type="Proteomes" id="UP001422759"/>
    </source>
</evidence>
<dbReference type="EC" id="1.14.13.59" evidence="4"/>
<dbReference type="Proteomes" id="UP001422759">
    <property type="component" value="Unassembled WGS sequence"/>
</dbReference>
<evidence type="ECO:0000256" key="14">
    <source>
        <dbReference type="ARBA" id="ARBA00032738"/>
    </source>
</evidence>
<dbReference type="InterPro" id="IPR025700">
    <property type="entry name" value="Lys/Orn_oxygenase"/>
</dbReference>
<dbReference type="Gene3D" id="3.50.50.60">
    <property type="entry name" value="FAD/NAD(P)-binding domain"/>
    <property type="match status" value="1"/>
</dbReference>
<evidence type="ECO:0000256" key="16">
    <source>
        <dbReference type="SAM" id="MobiDB-lite"/>
    </source>
</evidence>
<dbReference type="SUPFAM" id="SSF51905">
    <property type="entry name" value="FAD/NAD(P)-binding domain"/>
    <property type="match status" value="2"/>
</dbReference>
<evidence type="ECO:0000256" key="11">
    <source>
        <dbReference type="ARBA" id="ARBA00029939"/>
    </source>
</evidence>
<proteinExistence type="inferred from homology"/>
<keyword evidence="6" id="KW-0285">Flavoprotein</keyword>
<evidence type="ECO:0000256" key="6">
    <source>
        <dbReference type="ARBA" id="ARBA00022630"/>
    </source>
</evidence>
<evidence type="ECO:0000256" key="12">
    <source>
        <dbReference type="ARBA" id="ARBA00031158"/>
    </source>
</evidence>
<evidence type="ECO:0000256" key="7">
    <source>
        <dbReference type="ARBA" id="ARBA00022827"/>
    </source>
</evidence>
<dbReference type="PANTHER" id="PTHR42802:SF1">
    <property type="entry name" value="L-ORNITHINE N(5)-MONOOXYGENASE"/>
    <property type="match status" value="1"/>
</dbReference>
<keyword evidence="8" id="KW-0521">NADP</keyword>
<evidence type="ECO:0000256" key="3">
    <source>
        <dbReference type="ARBA" id="ARBA00007588"/>
    </source>
</evidence>
<name>A0ABP5L3K7_9ACTN</name>
<evidence type="ECO:0000313" key="17">
    <source>
        <dbReference type="EMBL" id="GAA2139297.1"/>
    </source>
</evidence>
<gene>
    <name evidence="17" type="ORF">GCM10009760_21370</name>
</gene>
<keyword evidence="9" id="KW-0560">Oxidoreductase</keyword>
<dbReference type="EMBL" id="BAAANT010000009">
    <property type="protein sequence ID" value="GAA2139297.1"/>
    <property type="molecule type" value="Genomic_DNA"/>
</dbReference>
<sequence length="636" mass="70128">MTGTDTTTLDVLGLGLGPANLALAVALDERTPYPKTRFLERQDQFGWHPGMMLEGAGVQNSFLKDLVTLRNPASPYSFLAYLKAHGRLHQFINLAQPHSSRWEFNDYFRWVAGHFADQVDYGWEVVRISPNTGDDGVARTVTVTAANAGGEERTYVTRNIVLGIGGRPCMLSGTVPASPKVIHSSQFLTRLAELHPDRSAPITVAVVGGGQSGAELTHYLARELPRSTVHWILPESAPRPADDTPYVNDIFMESEVDRHYAATRESADPEFHTSLRNSNYGVSDVDLLHSLYRLQYQEAARGQERVHIHTRSRLIGAHEENDRLSLKIAGAVKELRADLIVLATGYERDLSPEMAGDLLPLLQHDADGRLMVERGYRVATRPELAAGVYVQGMAEHSHGLGDTLLPVMAFRSDRIAEQLVADRRAGSTDSYPPARHREDKPELLHAVMRKYPMAVLSSTAGGVLRASNIPLVLDAGSGPHGTLFGHFDANNPQVADFDGAEVLVVFQGPDAYISPRTYASDQLPTWNFVSVHARGTARILRDEAEVVAGLVSIPASNDHRSDAYRLPPDEHRIPKLINGIVGFRIEIQELEGRFKLSQDRDPQDRDRARDELARAASADQSEFIGWLHERAVGAAE</sequence>
<accession>A0ABP5L3K7</accession>
<dbReference type="InterPro" id="IPR036188">
    <property type="entry name" value="FAD/NAD-bd_sf"/>
</dbReference>
<dbReference type="Pfam" id="PF04299">
    <property type="entry name" value="FMN_bind_2"/>
    <property type="match status" value="1"/>
</dbReference>
<evidence type="ECO:0000256" key="10">
    <source>
        <dbReference type="ARBA" id="ARBA00023033"/>
    </source>
</evidence>
<evidence type="ECO:0000256" key="2">
    <source>
        <dbReference type="ARBA" id="ARBA00004924"/>
    </source>
</evidence>
<dbReference type="InterPro" id="IPR012349">
    <property type="entry name" value="Split_barrel_FMN-bd"/>
</dbReference>
<comment type="caution">
    <text evidence="17">The sequence shown here is derived from an EMBL/GenBank/DDBJ whole genome shotgun (WGS) entry which is preliminary data.</text>
</comment>
<organism evidence="17 18">
    <name type="scientific">Kitasatospora kazusensis</name>
    <dbReference type="NCBI Taxonomy" id="407974"/>
    <lineage>
        <taxon>Bacteria</taxon>
        <taxon>Bacillati</taxon>
        <taxon>Actinomycetota</taxon>
        <taxon>Actinomycetes</taxon>
        <taxon>Kitasatosporales</taxon>
        <taxon>Streptomycetaceae</taxon>
        <taxon>Kitasatospora</taxon>
    </lineage>
</organism>
<comment type="pathway">
    <text evidence="2">Siderophore biosynthesis.</text>
</comment>
<comment type="similarity">
    <text evidence="3">Belongs to the lysine N(6)-hydroxylase/L-ornithine N(5)-oxygenase family.</text>
</comment>
<evidence type="ECO:0000256" key="15">
    <source>
        <dbReference type="ARBA" id="ARBA00048407"/>
    </source>
</evidence>
<keyword evidence="7" id="KW-0274">FAD</keyword>
<dbReference type="PANTHER" id="PTHR42802">
    <property type="entry name" value="MONOOXYGENASE"/>
    <property type="match status" value="1"/>
</dbReference>
<evidence type="ECO:0000256" key="1">
    <source>
        <dbReference type="ARBA" id="ARBA00001974"/>
    </source>
</evidence>
<evidence type="ECO:0000256" key="4">
    <source>
        <dbReference type="ARBA" id="ARBA00013076"/>
    </source>
</evidence>
<dbReference type="SUPFAM" id="SSF50475">
    <property type="entry name" value="FMN-binding split barrel"/>
    <property type="match status" value="1"/>
</dbReference>
<evidence type="ECO:0000256" key="8">
    <source>
        <dbReference type="ARBA" id="ARBA00022857"/>
    </source>
</evidence>
<evidence type="ECO:0000256" key="5">
    <source>
        <dbReference type="ARBA" id="ARBA00016406"/>
    </source>
</evidence>
<dbReference type="Pfam" id="PF13434">
    <property type="entry name" value="Lys_Orn_oxgnase"/>
    <property type="match status" value="1"/>
</dbReference>
<reference evidence="18" key="1">
    <citation type="journal article" date="2019" name="Int. J. Syst. Evol. Microbiol.">
        <title>The Global Catalogue of Microorganisms (GCM) 10K type strain sequencing project: providing services to taxonomists for standard genome sequencing and annotation.</title>
        <authorList>
            <consortium name="The Broad Institute Genomics Platform"/>
            <consortium name="The Broad Institute Genome Sequencing Center for Infectious Disease"/>
            <person name="Wu L."/>
            <person name="Ma J."/>
        </authorList>
    </citation>
    <scope>NUCLEOTIDE SEQUENCE [LARGE SCALE GENOMIC DNA]</scope>
    <source>
        <strain evidence="18">JCM 14560</strain>
    </source>
</reference>
<dbReference type="RefSeq" id="WP_344463308.1">
    <property type="nucleotide sequence ID" value="NZ_BAAANT010000009.1"/>
</dbReference>